<evidence type="ECO:0000256" key="1">
    <source>
        <dbReference type="ARBA" id="ARBA00004651"/>
    </source>
</evidence>
<proteinExistence type="predicted"/>
<evidence type="ECO:0000256" key="5">
    <source>
        <dbReference type="ARBA" id="ARBA00023136"/>
    </source>
</evidence>
<reference evidence="8 9" key="1">
    <citation type="submission" date="2016-10" db="EMBL/GenBank/DDBJ databases">
        <authorList>
            <person name="de Groot N.N."/>
        </authorList>
    </citation>
    <scope>NUCLEOTIDE SEQUENCE [LARGE SCALE GENOMIC DNA]</scope>
    <source>
        <strain evidence="8 9">DSM 19547</strain>
    </source>
</reference>
<feature type="transmembrane region" description="Helical" evidence="6">
    <location>
        <begin position="247"/>
        <end position="266"/>
    </location>
</feature>
<accession>A0A1I5TFE5</accession>
<dbReference type="Proteomes" id="UP000199356">
    <property type="component" value="Unassembled WGS sequence"/>
</dbReference>
<dbReference type="AlphaFoldDB" id="A0A1I5TFE5"/>
<feature type="transmembrane region" description="Helical" evidence="6">
    <location>
        <begin position="39"/>
        <end position="58"/>
    </location>
</feature>
<keyword evidence="5 6" id="KW-0472">Membrane</keyword>
<dbReference type="STRING" id="441119.SAMN04488047_11399"/>
<evidence type="ECO:0000256" key="6">
    <source>
        <dbReference type="SAM" id="Phobius"/>
    </source>
</evidence>
<feature type="transmembrane region" description="Helical" evidence="6">
    <location>
        <begin position="151"/>
        <end position="169"/>
    </location>
</feature>
<organism evidence="8 9">
    <name type="scientific">Tranquillimonas alkanivorans</name>
    <dbReference type="NCBI Taxonomy" id="441119"/>
    <lineage>
        <taxon>Bacteria</taxon>
        <taxon>Pseudomonadati</taxon>
        <taxon>Pseudomonadota</taxon>
        <taxon>Alphaproteobacteria</taxon>
        <taxon>Rhodobacterales</taxon>
        <taxon>Roseobacteraceae</taxon>
        <taxon>Tranquillimonas</taxon>
    </lineage>
</organism>
<keyword evidence="9" id="KW-1185">Reference proteome</keyword>
<sequence length="313" mass="33314">MSDHARGHLAMLVFSTFVAGSFVLGSMAANHIAPTALNAVRFAAASILLGVIAGSTSGLKAWHARAPWRYVVLGGMFSLYFVMMFEGLKTADPVSASAVFTLTPAMSALFAWPLLRQGTSRGTAAALVVGGAGALWVIFKGDLGALVRLEVGRGEFIYFWGCVAHALYIPMVRILNRGEPALSFTFFTLLGSCAVLLVWGWGDIAATDWMALPPIVWITIGYTAIFATGATSFLLQYASLRLRAANVMAYTYLTPSWVILWGIALGAPLPGLWALGGIALTILALVLLFRLSSSAERQRQEPTAPAKGSSPAR</sequence>
<dbReference type="PANTHER" id="PTHR42920">
    <property type="entry name" value="OS03G0707200 PROTEIN-RELATED"/>
    <property type="match status" value="1"/>
</dbReference>
<dbReference type="RefSeq" id="WP_245759283.1">
    <property type="nucleotide sequence ID" value="NZ_FOXA01000013.1"/>
</dbReference>
<dbReference type="SUPFAM" id="SSF103481">
    <property type="entry name" value="Multidrug resistance efflux transporter EmrE"/>
    <property type="match status" value="2"/>
</dbReference>
<evidence type="ECO:0000256" key="3">
    <source>
        <dbReference type="ARBA" id="ARBA00022692"/>
    </source>
</evidence>
<feature type="domain" description="EamA" evidence="7">
    <location>
        <begin position="6"/>
        <end position="138"/>
    </location>
</feature>
<feature type="transmembrane region" description="Helical" evidence="6">
    <location>
        <begin position="214"/>
        <end position="235"/>
    </location>
</feature>
<feature type="domain" description="EamA" evidence="7">
    <location>
        <begin position="154"/>
        <end position="289"/>
    </location>
</feature>
<keyword evidence="3 6" id="KW-0812">Transmembrane</keyword>
<name>A0A1I5TFE5_9RHOB</name>
<dbReference type="Pfam" id="PF00892">
    <property type="entry name" value="EamA"/>
    <property type="match status" value="2"/>
</dbReference>
<keyword evidence="4 6" id="KW-1133">Transmembrane helix</keyword>
<dbReference type="GO" id="GO:0005886">
    <property type="term" value="C:plasma membrane"/>
    <property type="evidence" value="ECO:0007669"/>
    <property type="project" value="UniProtKB-SubCell"/>
</dbReference>
<evidence type="ECO:0000259" key="7">
    <source>
        <dbReference type="Pfam" id="PF00892"/>
    </source>
</evidence>
<dbReference type="EMBL" id="FOXA01000013">
    <property type="protein sequence ID" value="SFP81775.1"/>
    <property type="molecule type" value="Genomic_DNA"/>
</dbReference>
<protein>
    <submittedName>
        <fullName evidence="8">EamA-like transporter family protein</fullName>
    </submittedName>
</protein>
<evidence type="ECO:0000313" key="8">
    <source>
        <dbReference type="EMBL" id="SFP81775.1"/>
    </source>
</evidence>
<dbReference type="InterPro" id="IPR000620">
    <property type="entry name" value="EamA_dom"/>
</dbReference>
<evidence type="ECO:0000256" key="2">
    <source>
        <dbReference type="ARBA" id="ARBA00022475"/>
    </source>
</evidence>
<keyword evidence="2" id="KW-1003">Cell membrane</keyword>
<comment type="subcellular location">
    <subcellularLocation>
        <location evidence="1">Cell membrane</location>
        <topology evidence="1">Multi-pass membrane protein</topology>
    </subcellularLocation>
</comment>
<feature type="transmembrane region" description="Helical" evidence="6">
    <location>
        <begin position="94"/>
        <end position="115"/>
    </location>
</feature>
<feature type="transmembrane region" description="Helical" evidence="6">
    <location>
        <begin position="272"/>
        <end position="291"/>
    </location>
</feature>
<feature type="transmembrane region" description="Helical" evidence="6">
    <location>
        <begin position="181"/>
        <end position="202"/>
    </location>
</feature>
<feature type="transmembrane region" description="Helical" evidence="6">
    <location>
        <begin position="122"/>
        <end position="139"/>
    </location>
</feature>
<evidence type="ECO:0000313" key="9">
    <source>
        <dbReference type="Proteomes" id="UP000199356"/>
    </source>
</evidence>
<dbReference type="InterPro" id="IPR037185">
    <property type="entry name" value="EmrE-like"/>
</dbReference>
<feature type="transmembrane region" description="Helical" evidence="6">
    <location>
        <begin position="70"/>
        <end position="88"/>
    </location>
</feature>
<dbReference type="InterPro" id="IPR051258">
    <property type="entry name" value="Diverse_Substrate_Transporter"/>
</dbReference>
<gene>
    <name evidence="8" type="ORF">SAMN04488047_11399</name>
</gene>
<dbReference type="PANTHER" id="PTHR42920:SF11">
    <property type="entry name" value="INNER MEMBRANE PROTEIN YTFF"/>
    <property type="match status" value="1"/>
</dbReference>
<evidence type="ECO:0000256" key="4">
    <source>
        <dbReference type="ARBA" id="ARBA00022989"/>
    </source>
</evidence>
<feature type="transmembrane region" description="Helical" evidence="6">
    <location>
        <begin position="12"/>
        <end position="33"/>
    </location>
</feature>